<evidence type="ECO:0000313" key="1">
    <source>
        <dbReference type="EMBL" id="TPG53317.1"/>
    </source>
</evidence>
<gene>
    <name evidence="1" type="ORF">EAH77_24550</name>
</gene>
<keyword evidence="2" id="KW-1185">Reference proteome</keyword>
<name>A0A502FUL7_9GAMM</name>
<dbReference type="AlphaFoldDB" id="A0A502FUL7"/>
<comment type="caution">
    <text evidence="1">The sequence shown here is derived from an EMBL/GenBank/DDBJ whole genome shotgun (WGS) entry which is preliminary data.</text>
</comment>
<dbReference type="Proteomes" id="UP000317663">
    <property type="component" value="Unassembled WGS sequence"/>
</dbReference>
<accession>A0A502FUL7</accession>
<evidence type="ECO:0000313" key="2">
    <source>
        <dbReference type="Proteomes" id="UP000317663"/>
    </source>
</evidence>
<protein>
    <submittedName>
        <fullName evidence="1">Uncharacterized protein</fullName>
    </submittedName>
</protein>
<organism evidence="1 2">
    <name type="scientific">Ewingella americana</name>
    <dbReference type="NCBI Taxonomy" id="41202"/>
    <lineage>
        <taxon>Bacteria</taxon>
        <taxon>Pseudomonadati</taxon>
        <taxon>Pseudomonadota</taxon>
        <taxon>Gammaproteobacteria</taxon>
        <taxon>Enterobacterales</taxon>
        <taxon>Yersiniaceae</taxon>
        <taxon>Ewingella</taxon>
    </lineage>
</organism>
<proteinExistence type="predicted"/>
<reference evidence="1 2" key="1">
    <citation type="journal article" date="2019" name="Environ. Microbiol.">
        <title>Species interactions and distinct microbial communities in high Arctic permafrost affected cryosols are associated with the CH4 and CO2 gas fluxes.</title>
        <authorList>
            <person name="Altshuler I."/>
            <person name="Hamel J."/>
            <person name="Turney S."/>
            <person name="Magnuson E."/>
            <person name="Levesque R."/>
            <person name="Greer C."/>
            <person name="Whyte L.G."/>
        </authorList>
    </citation>
    <scope>NUCLEOTIDE SEQUENCE [LARGE SCALE GENOMIC DNA]</scope>
    <source>
        <strain evidence="1 2">E4</strain>
    </source>
</reference>
<dbReference type="EMBL" id="RCZD01000023">
    <property type="protein sequence ID" value="TPG53317.1"/>
    <property type="molecule type" value="Genomic_DNA"/>
</dbReference>
<sequence length="90" mass="9773">MRSGAVESQILCSIFVYDVPPLNISELAGLSYGRDGDAHTSKYILSHSVRSACEAVACQVIEGNIINVMVVKSTRQKNTAVISLRDFDRG</sequence>